<dbReference type="Gene3D" id="3.60.110.10">
    <property type="entry name" value="Carbon-nitrogen hydrolase"/>
    <property type="match status" value="1"/>
</dbReference>
<evidence type="ECO:0000313" key="5">
    <source>
        <dbReference type="Proteomes" id="UP000317093"/>
    </source>
</evidence>
<organism evidence="4 5">
    <name type="scientific">Kolteria novifilia</name>
    <dbReference type="NCBI Taxonomy" id="2527975"/>
    <lineage>
        <taxon>Bacteria</taxon>
        <taxon>Pseudomonadati</taxon>
        <taxon>Planctomycetota</taxon>
        <taxon>Planctomycetia</taxon>
        <taxon>Kolteriales</taxon>
        <taxon>Kolteriaceae</taxon>
        <taxon>Kolteria</taxon>
    </lineage>
</organism>
<accession>A0A518B089</accession>
<feature type="domain" description="CN hydrolase" evidence="3">
    <location>
        <begin position="197"/>
        <end position="423"/>
    </location>
</feature>
<proteinExistence type="predicted"/>
<reference evidence="4 5" key="1">
    <citation type="submission" date="2019-02" db="EMBL/GenBank/DDBJ databases">
        <title>Deep-cultivation of Planctomycetes and their phenomic and genomic characterization uncovers novel biology.</title>
        <authorList>
            <person name="Wiegand S."/>
            <person name="Jogler M."/>
            <person name="Boedeker C."/>
            <person name="Pinto D."/>
            <person name="Vollmers J."/>
            <person name="Rivas-Marin E."/>
            <person name="Kohn T."/>
            <person name="Peeters S.H."/>
            <person name="Heuer A."/>
            <person name="Rast P."/>
            <person name="Oberbeckmann S."/>
            <person name="Bunk B."/>
            <person name="Jeske O."/>
            <person name="Meyerdierks A."/>
            <person name="Storesund J.E."/>
            <person name="Kallscheuer N."/>
            <person name="Luecker S."/>
            <person name="Lage O.M."/>
            <person name="Pohl T."/>
            <person name="Merkel B.J."/>
            <person name="Hornburger P."/>
            <person name="Mueller R.-W."/>
            <person name="Bruemmer F."/>
            <person name="Labrenz M."/>
            <person name="Spormann A.M."/>
            <person name="Op den Camp H."/>
            <person name="Overmann J."/>
            <person name="Amann R."/>
            <person name="Jetten M.S.M."/>
            <person name="Mascher T."/>
            <person name="Medema M.H."/>
            <person name="Devos D.P."/>
            <person name="Kaster A.-K."/>
            <person name="Ovreas L."/>
            <person name="Rohde M."/>
            <person name="Galperin M.Y."/>
            <person name="Jogler C."/>
        </authorList>
    </citation>
    <scope>NUCLEOTIDE SEQUENCE [LARGE SCALE GENOMIC DNA]</scope>
    <source>
        <strain evidence="4 5">Pan216</strain>
    </source>
</reference>
<evidence type="ECO:0000313" key="4">
    <source>
        <dbReference type="EMBL" id="QDU60381.1"/>
    </source>
</evidence>
<sequence length="450" mass="49972">MFRANNLFGVSLFLLLVAAIPGWTEEPPAGWKPVAAREEIRPEFDYVADGGRDGKGRFLISHDQREGLDGYWTTTLPVEAGKHYRFEAFRKLTGVASPRRSAPARLIWRDAAGSLVANDREATPELPRGGTPLVRPEHPTDKQADAEGWTEVSDTYLAPARATEAVIELHLLWAPNGKAEWSDISLREVPAPPRRLVRLAAVHFMPKGGRSTVENCRMAAPLVEKAAEQRADLVVLGETLPYVGLGKKPAETAEPIPGPTTTYFGSLADKHDLYLVLSLYERDKHLVYNTAVLLGPDGEIVGKYRKVTLPREEIERGVAPGHDLPVFETRFGKVGMMICYDGFFPEVARTLTNKGAEVIAWPVWGCNPELARARAIENHVYLVSSTYCDIDRDWMLSAVFDHAGETPALAKEWGTVAVAEVDLDRRTQWRSLGDFKAVLPRHRPIIAEKE</sequence>
<dbReference type="SUPFAM" id="SSF56317">
    <property type="entry name" value="Carbon-nitrogen hydrolase"/>
    <property type="match status" value="1"/>
</dbReference>
<feature type="region of interest" description="Disordered" evidence="2">
    <location>
        <begin position="119"/>
        <end position="148"/>
    </location>
</feature>
<feature type="compositionally biased region" description="Basic and acidic residues" evidence="2">
    <location>
        <begin position="135"/>
        <end position="145"/>
    </location>
</feature>
<dbReference type="GO" id="GO:0004040">
    <property type="term" value="F:amidase activity"/>
    <property type="evidence" value="ECO:0007669"/>
    <property type="project" value="UniProtKB-EC"/>
</dbReference>
<dbReference type="PANTHER" id="PTHR43674">
    <property type="entry name" value="NITRILASE C965.09-RELATED"/>
    <property type="match status" value="1"/>
</dbReference>
<dbReference type="KEGG" id="knv:Pan216_12200"/>
<dbReference type="InterPro" id="IPR003010">
    <property type="entry name" value="C-N_Hydrolase"/>
</dbReference>
<keyword evidence="1 4" id="KW-0378">Hydrolase</keyword>
<protein>
    <submittedName>
        <fullName evidence="4">Aliphatic amidase</fullName>
        <ecNumber evidence="4">3.5.1.4</ecNumber>
    </submittedName>
</protein>
<dbReference type="InterPro" id="IPR050345">
    <property type="entry name" value="Aliph_Amidase/BUP"/>
</dbReference>
<dbReference type="EC" id="3.5.1.4" evidence="4"/>
<evidence type="ECO:0000256" key="1">
    <source>
        <dbReference type="ARBA" id="ARBA00022801"/>
    </source>
</evidence>
<gene>
    <name evidence="4" type="ORF">Pan216_12200</name>
</gene>
<evidence type="ECO:0000259" key="3">
    <source>
        <dbReference type="PROSITE" id="PS50263"/>
    </source>
</evidence>
<dbReference type="PROSITE" id="PS50263">
    <property type="entry name" value="CN_HYDROLASE"/>
    <property type="match status" value="1"/>
</dbReference>
<dbReference type="AlphaFoldDB" id="A0A518B089"/>
<dbReference type="Proteomes" id="UP000317093">
    <property type="component" value="Chromosome"/>
</dbReference>
<dbReference type="InterPro" id="IPR036526">
    <property type="entry name" value="C-N_Hydrolase_sf"/>
</dbReference>
<dbReference type="Gene3D" id="2.60.120.260">
    <property type="entry name" value="Galactose-binding domain-like"/>
    <property type="match status" value="1"/>
</dbReference>
<name>A0A518B089_9BACT</name>
<keyword evidence="5" id="KW-1185">Reference proteome</keyword>
<dbReference type="EMBL" id="CP036279">
    <property type="protein sequence ID" value="QDU60381.1"/>
    <property type="molecule type" value="Genomic_DNA"/>
</dbReference>
<evidence type="ECO:0000256" key="2">
    <source>
        <dbReference type="SAM" id="MobiDB-lite"/>
    </source>
</evidence>
<dbReference type="CDD" id="cd07197">
    <property type="entry name" value="nitrilase"/>
    <property type="match status" value="1"/>
</dbReference>
<dbReference type="Pfam" id="PF00795">
    <property type="entry name" value="CN_hydrolase"/>
    <property type="match status" value="1"/>
</dbReference>
<dbReference type="PANTHER" id="PTHR43674:SF2">
    <property type="entry name" value="BETA-UREIDOPROPIONASE"/>
    <property type="match status" value="1"/>
</dbReference>